<dbReference type="SUPFAM" id="SSF53335">
    <property type="entry name" value="S-adenosyl-L-methionine-dependent methyltransferases"/>
    <property type="match status" value="1"/>
</dbReference>
<evidence type="ECO:0000313" key="3">
    <source>
        <dbReference type="Proteomes" id="UP000451233"/>
    </source>
</evidence>
<comment type="caution">
    <text evidence="2">The sequence shown here is derived from an EMBL/GenBank/DDBJ whole genome shotgun (WGS) entry which is preliminary data.</text>
</comment>
<evidence type="ECO:0000313" key="2">
    <source>
        <dbReference type="EMBL" id="MXV16345.1"/>
    </source>
</evidence>
<dbReference type="AlphaFoldDB" id="A0A7K1XZA8"/>
<name>A0A7K1XZA8_9SPHI</name>
<dbReference type="Gene3D" id="3.40.50.150">
    <property type="entry name" value="Vaccinia Virus protein VP39"/>
    <property type="match status" value="1"/>
</dbReference>
<proteinExistence type="predicted"/>
<keyword evidence="2" id="KW-0489">Methyltransferase</keyword>
<dbReference type="InterPro" id="IPR052514">
    <property type="entry name" value="SAM-dependent_MTase"/>
</dbReference>
<gene>
    <name evidence="2" type="ORF">GS398_13610</name>
</gene>
<dbReference type="RefSeq" id="WP_160907349.1">
    <property type="nucleotide sequence ID" value="NZ_WVHS01000003.1"/>
</dbReference>
<dbReference type="PANTHER" id="PTHR34203">
    <property type="entry name" value="METHYLTRANSFERASE, FKBM FAMILY PROTEIN"/>
    <property type="match status" value="1"/>
</dbReference>
<protein>
    <submittedName>
        <fullName evidence="2">FkbM family methyltransferase</fullName>
    </submittedName>
</protein>
<dbReference type="GO" id="GO:0032259">
    <property type="term" value="P:methylation"/>
    <property type="evidence" value="ECO:0007669"/>
    <property type="project" value="UniProtKB-KW"/>
</dbReference>
<evidence type="ECO:0000259" key="1">
    <source>
        <dbReference type="Pfam" id="PF05050"/>
    </source>
</evidence>
<dbReference type="NCBIfam" id="TIGR01444">
    <property type="entry name" value="fkbM_fam"/>
    <property type="match status" value="1"/>
</dbReference>
<sequence>MLRSWKLQWLINEFITFPNYKKHFIELNSSWRYWWLLLTKLVNKVNPAPALLSLKKGGKFYVHDFMTLYIYTEIFVDKCYELGMKLEEDGTIIDVGGNIGLFTLWMKQQYPDMTVYSFEPFKQNYDQLVSNLLLSKVKHVNPIMRGVGGHTRIEKLYLNPKNLGGHSIYKQDDNNESVDIDIVSLDEVLAALGPKTCSLLKLDCEGAEYEIIKSMTAETAKKIKRIIFEPSEKLYNPAELISHLVKIGYTMKRSTDNYIAAYED</sequence>
<keyword evidence="2" id="KW-0808">Transferase</keyword>
<dbReference type="Proteomes" id="UP000451233">
    <property type="component" value="Unassembled WGS sequence"/>
</dbReference>
<reference evidence="2 3" key="1">
    <citation type="submission" date="2019-11" db="EMBL/GenBank/DDBJ databases">
        <title>Pedobacter sp. HMF7056 Genome sequencing and assembly.</title>
        <authorList>
            <person name="Kang H."/>
            <person name="Kim H."/>
            <person name="Joh K."/>
        </authorList>
    </citation>
    <scope>NUCLEOTIDE SEQUENCE [LARGE SCALE GENOMIC DNA]</scope>
    <source>
        <strain evidence="2 3">HMF7056</strain>
    </source>
</reference>
<dbReference type="EMBL" id="WVHS01000003">
    <property type="protein sequence ID" value="MXV16345.1"/>
    <property type="molecule type" value="Genomic_DNA"/>
</dbReference>
<dbReference type="InterPro" id="IPR006342">
    <property type="entry name" value="FkbM_mtfrase"/>
</dbReference>
<dbReference type="GO" id="GO:0008168">
    <property type="term" value="F:methyltransferase activity"/>
    <property type="evidence" value="ECO:0007669"/>
    <property type="project" value="UniProtKB-KW"/>
</dbReference>
<feature type="domain" description="Methyltransferase FkbM" evidence="1">
    <location>
        <begin position="94"/>
        <end position="234"/>
    </location>
</feature>
<dbReference type="PANTHER" id="PTHR34203:SF15">
    <property type="entry name" value="SLL1173 PROTEIN"/>
    <property type="match status" value="1"/>
</dbReference>
<keyword evidence="3" id="KW-1185">Reference proteome</keyword>
<dbReference type="Pfam" id="PF05050">
    <property type="entry name" value="Methyltransf_21"/>
    <property type="match status" value="1"/>
</dbReference>
<accession>A0A7K1XZA8</accession>
<organism evidence="2 3">
    <name type="scientific">Hufsiella ginkgonis</name>
    <dbReference type="NCBI Taxonomy" id="2695274"/>
    <lineage>
        <taxon>Bacteria</taxon>
        <taxon>Pseudomonadati</taxon>
        <taxon>Bacteroidota</taxon>
        <taxon>Sphingobacteriia</taxon>
        <taxon>Sphingobacteriales</taxon>
        <taxon>Sphingobacteriaceae</taxon>
        <taxon>Hufsiella</taxon>
    </lineage>
</organism>
<dbReference type="InterPro" id="IPR029063">
    <property type="entry name" value="SAM-dependent_MTases_sf"/>
</dbReference>